<reference evidence="4" key="1">
    <citation type="submission" date="2018-11" db="EMBL/GenBank/DDBJ databases">
        <title>Phylogenetic, genomic, and biogeographic characterization of a novel and ubiquitous marine invertebrate-associated Rickettsiales parasite, Candidatus Marinoinvertebrata rohwerii, gen. nov., sp. nov.</title>
        <authorList>
            <person name="Klinges J.G."/>
            <person name="Rosales S.M."/>
            <person name="Mcminds R."/>
            <person name="Shaver E.C."/>
            <person name="Shantz A."/>
            <person name="Peters E.C."/>
            <person name="Burkepile D.E."/>
            <person name="Silliman B.R."/>
            <person name="Vega Thurber R.L."/>
        </authorList>
    </citation>
    <scope>NUCLEOTIDE SEQUENCE [LARGE SCALE GENOMIC DNA]</scope>
    <source>
        <strain evidence="4">a_cerv_44</strain>
    </source>
</reference>
<organism evidence="3 4">
    <name type="scientific">Candidatus Aquarickettsia rohweri</name>
    <dbReference type="NCBI Taxonomy" id="2602574"/>
    <lineage>
        <taxon>Bacteria</taxon>
        <taxon>Pseudomonadati</taxon>
        <taxon>Pseudomonadota</taxon>
        <taxon>Alphaproteobacteria</taxon>
        <taxon>Rickettsiales</taxon>
        <taxon>Candidatus Midichloriaceae</taxon>
        <taxon>Candidatus Aquarickettsia</taxon>
    </lineage>
</organism>
<dbReference type="EMBL" id="RXFM01000061">
    <property type="protein sequence ID" value="RST64606.1"/>
    <property type="molecule type" value="Genomic_DNA"/>
</dbReference>
<comment type="caution">
    <text evidence="3">The sequence shown here is derived from an EMBL/GenBank/DDBJ whole genome shotgun (WGS) entry which is preliminary data.</text>
</comment>
<proteinExistence type="predicted"/>
<sequence>MFHFKNFSTYSLLTNLLAIPITEFIIMPFGMLAILLIPIKLEFIGYYLMDKGIEVLLYISSTISSFPSAIVNIYTIDVCSLL</sequence>
<gene>
    <name evidence="3" type="ORF">EIC27_04635</name>
</gene>
<keyword evidence="4" id="KW-1185">Reference proteome</keyword>
<name>A0A429XGL4_9RICK</name>
<dbReference type="Pfam" id="PF03772">
    <property type="entry name" value="Competence"/>
    <property type="match status" value="1"/>
</dbReference>
<keyword evidence="1" id="KW-0472">Membrane</keyword>
<accession>A0A429XGL4</accession>
<evidence type="ECO:0000256" key="1">
    <source>
        <dbReference type="SAM" id="Phobius"/>
    </source>
</evidence>
<evidence type="ECO:0000313" key="4">
    <source>
        <dbReference type="Proteomes" id="UP000279470"/>
    </source>
</evidence>
<dbReference type="InterPro" id="IPR004477">
    <property type="entry name" value="ComEC_N"/>
</dbReference>
<evidence type="ECO:0000259" key="2">
    <source>
        <dbReference type="Pfam" id="PF03772"/>
    </source>
</evidence>
<protein>
    <recommendedName>
        <fullName evidence="2">ComEC/Rec2-related protein domain-containing protein</fullName>
    </recommendedName>
</protein>
<feature type="domain" description="ComEC/Rec2-related protein" evidence="2">
    <location>
        <begin position="1"/>
        <end position="79"/>
    </location>
</feature>
<feature type="transmembrane region" description="Helical" evidence="1">
    <location>
        <begin position="12"/>
        <end position="35"/>
    </location>
</feature>
<feature type="transmembrane region" description="Helical" evidence="1">
    <location>
        <begin position="55"/>
        <end position="76"/>
    </location>
</feature>
<dbReference type="OrthoDB" id="9790149at2"/>
<dbReference type="AlphaFoldDB" id="A0A429XGL4"/>
<keyword evidence="1" id="KW-1133">Transmembrane helix</keyword>
<keyword evidence="1" id="KW-0812">Transmembrane</keyword>
<dbReference type="Proteomes" id="UP000279470">
    <property type="component" value="Unassembled WGS sequence"/>
</dbReference>
<evidence type="ECO:0000313" key="3">
    <source>
        <dbReference type="EMBL" id="RST64606.1"/>
    </source>
</evidence>